<sequence length="60" mass="6693">MPNGSPLTRQPPSDGQLYHTASRTWYNNRLMARAMTPYCFLDNLKTITDGMDAAAFKAAL</sequence>
<name>A0A3E3IJP8_9FIRM</name>
<dbReference type="AlphaFoldDB" id="A0A3E3IJP8"/>
<organism evidence="1 2">
    <name type="scientific">Anaerotruncus colihominis</name>
    <dbReference type="NCBI Taxonomy" id="169435"/>
    <lineage>
        <taxon>Bacteria</taxon>
        <taxon>Bacillati</taxon>
        <taxon>Bacillota</taxon>
        <taxon>Clostridia</taxon>
        <taxon>Eubacteriales</taxon>
        <taxon>Oscillospiraceae</taxon>
        <taxon>Anaerotruncus</taxon>
    </lineage>
</organism>
<dbReference type="EMBL" id="QVME01000005">
    <property type="protein sequence ID" value="RGE67300.1"/>
    <property type="molecule type" value="Genomic_DNA"/>
</dbReference>
<proteinExistence type="predicted"/>
<reference evidence="1 2" key="1">
    <citation type="submission" date="2018-08" db="EMBL/GenBank/DDBJ databases">
        <title>A genome reference for cultivated species of the human gut microbiota.</title>
        <authorList>
            <person name="Zou Y."/>
            <person name="Xue W."/>
            <person name="Luo G."/>
        </authorList>
    </citation>
    <scope>NUCLEOTIDE SEQUENCE [LARGE SCALE GENOMIC DNA]</scope>
    <source>
        <strain evidence="1 2">TF05-12AC</strain>
    </source>
</reference>
<evidence type="ECO:0000313" key="2">
    <source>
        <dbReference type="Proteomes" id="UP000260828"/>
    </source>
</evidence>
<gene>
    <name evidence="1" type="ORF">DXC40_10875</name>
</gene>
<dbReference type="Proteomes" id="UP000260828">
    <property type="component" value="Unassembled WGS sequence"/>
</dbReference>
<protein>
    <submittedName>
        <fullName evidence="1">Uncharacterized protein</fullName>
    </submittedName>
</protein>
<evidence type="ECO:0000313" key="1">
    <source>
        <dbReference type="EMBL" id="RGE67300.1"/>
    </source>
</evidence>
<accession>A0A3E3IJP8</accession>
<comment type="caution">
    <text evidence="1">The sequence shown here is derived from an EMBL/GenBank/DDBJ whole genome shotgun (WGS) entry which is preliminary data.</text>
</comment>